<dbReference type="AlphaFoldDB" id="A0A5C6EJW9"/>
<keyword evidence="6 8" id="KW-1133">Transmembrane helix</keyword>
<dbReference type="GO" id="GO:0005886">
    <property type="term" value="C:plasma membrane"/>
    <property type="evidence" value="ECO:0007669"/>
    <property type="project" value="UniProtKB-SubCell"/>
</dbReference>
<keyword evidence="7 8" id="KW-0472">Membrane</keyword>
<feature type="transmembrane region" description="Helical" evidence="8">
    <location>
        <begin position="94"/>
        <end position="114"/>
    </location>
</feature>
<dbReference type="PANTHER" id="PTHR33908:SF11">
    <property type="entry name" value="MEMBRANE PROTEIN"/>
    <property type="match status" value="1"/>
</dbReference>
<evidence type="ECO:0000256" key="5">
    <source>
        <dbReference type="ARBA" id="ARBA00022692"/>
    </source>
</evidence>
<keyword evidence="3" id="KW-0328">Glycosyltransferase</keyword>
<evidence type="ECO:0000256" key="6">
    <source>
        <dbReference type="ARBA" id="ARBA00022989"/>
    </source>
</evidence>
<evidence type="ECO:0000256" key="3">
    <source>
        <dbReference type="ARBA" id="ARBA00022676"/>
    </source>
</evidence>
<feature type="transmembrane region" description="Helical" evidence="8">
    <location>
        <begin position="402"/>
        <end position="421"/>
    </location>
</feature>
<dbReference type="Proteomes" id="UP000317977">
    <property type="component" value="Unassembled WGS sequence"/>
</dbReference>
<comment type="caution">
    <text evidence="9">The sequence shown here is derived from an EMBL/GenBank/DDBJ whole genome shotgun (WGS) entry which is preliminary data.</text>
</comment>
<feature type="transmembrane region" description="Helical" evidence="8">
    <location>
        <begin position="21"/>
        <end position="42"/>
    </location>
</feature>
<evidence type="ECO:0000256" key="2">
    <source>
        <dbReference type="ARBA" id="ARBA00022475"/>
    </source>
</evidence>
<organism evidence="9 10">
    <name type="scientific">Rubripirellula reticaptiva</name>
    <dbReference type="NCBI Taxonomy" id="2528013"/>
    <lineage>
        <taxon>Bacteria</taxon>
        <taxon>Pseudomonadati</taxon>
        <taxon>Planctomycetota</taxon>
        <taxon>Planctomycetia</taxon>
        <taxon>Pirellulales</taxon>
        <taxon>Pirellulaceae</taxon>
        <taxon>Rubripirellula</taxon>
    </lineage>
</organism>
<feature type="transmembrane region" description="Helical" evidence="8">
    <location>
        <begin position="368"/>
        <end position="390"/>
    </location>
</feature>
<comment type="subcellular location">
    <subcellularLocation>
        <location evidence="1">Cell membrane</location>
        <topology evidence="1">Multi-pass membrane protein</topology>
    </subcellularLocation>
</comment>
<protein>
    <submittedName>
        <fullName evidence="9">Uncharacterized protein</fullName>
    </submittedName>
</protein>
<keyword evidence="5 8" id="KW-0812">Transmembrane</keyword>
<evidence type="ECO:0000313" key="9">
    <source>
        <dbReference type="EMBL" id="TWU47931.1"/>
    </source>
</evidence>
<evidence type="ECO:0000256" key="7">
    <source>
        <dbReference type="ARBA" id="ARBA00023136"/>
    </source>
</evidence>
<feature type="transmembrane region" description="Helical" evidence="8">
    <location>
        <begin position="151"/>
        <end position="171"/>
    </location>
</feature>
<feature type="transmembrane region" description="Helical" evidence="8">
    <location>
        <begin position="427"/>
        <end position="445"/>
    </location>
</feature>
<evidence type="ECO:0000313" key="10">
    <source>
        <dbReference type="Proteomes" id="UP000317977"/>
    </source>
</evidence>
<reference evidence="9 10" key="1">
    <citation type="submission" date="2019-02" db="EMBL/GenBank/DDBJ databases">
        <title>Deep-cultivation of Planctomycetes and their phenomic and genomic characterization uncovers novel biology.</title>
        <authorList>
            <person name="Wiegand S."/>
            <person name="Jogler M."/>
            <person name="Boedeker C."/>
            <person name="Pinto D."/>
            <person name="Vollmers J."/>
            <person name="Rivas-Marin E."/>
            <person name="Kohn T."/>
            <person name="Peeters S.H."/>
            <person name="Heuer A."/>
            <person name="Rast P."/>
            <person name="Oberbeckmann S."/>
            <person name="Bunk B."/>
            <person name="Jeske O."/>
            <person name="Meyerdierks A."/>
            <person name="Storesund J.E."/>
            <person name="Kallscheuer N."/>
            <person name="Luecker S."/>
            <person name="Lage O.M."/>
            <person name="Pohl T."/>
            <person name="Merkel B.J."/>
            <person name="Hornburger P."/>
            <person name="Mueller R.-W."/>
            <person name="Bruemmer F."/>
            <person name="Labrenz M."/>
            <person name="Spormann A.M."/>
            <person name="Op Den Camp H."/>
            <person name="Overmann J."/>
            <person name="Amann R."/>
            <person name="Jetten M.S.M."/>
            <person name="Mascher T."/>
            <person name="Medema M.H."/>
            <person name="Devos D.P."/>
            <person name="Kaster A.-K."/>
            <person name="Ovreas L."/>
            <person name="Rohde M."/>
            <person name="Galperin M.Y."/>
            <person name="Jogler C."/>
        </authorList>
    </citation>
    <scope>NUCLEOTIDE SEQUENCE [LARGE SCALE GENOMIC DNA]</scope>
    <source>
        <strain evidence="9 10">Poly59</strain>
    </source>
</reference>
<gene>
    <name evidence="9" type="ORF">Poly59_47750</name>
</gene>
<dbReference type="PANTHER" id="PTHR33908">
    <property type="entry name" value="MANNOSYLTRANSFERASE YKCB-RELATED"/>
    <property type="match status" value="1"/>
</dbReference>
<accession>A0A5C6EJW9</accession>
<dbReference type="EMBL" id="SJPX01000005">
    <property type="protein sequence ID" value="TWU47931.1"/>
    <property type="molecule type" value="Genomic_DNA"/>
</dbReference>
<evidence type="ECO:0000256" key="1">
    <source>
        <dbReference type="ARBA" id="ARBA00004651"/>
    </source>
</evidence>
<evidence type="ECO:0000256" key="4">
    <source>
        <dbReference type="ARBA" id="ARBA00022679"/>
    </source>
</evidence>
<dbReference type="GO" id="GO:0009103">
    <property type="term" value="P:lipopolysaccharide biosynthetic process"/>
    <property type="evidence" value="ECO:0007669"/>
    <property type="project" value="UniProtKB-ARBA"/>
</dbReference>
<keyword evidence="10" id="KW-1185">Reference proteome</keyword>
<dbReference type="InterPro" id="IPR050297">
    <property type="entry name" value="LipidA_mod_glycosyltrf_83"/>
</dbReference>
<sequence length="454" mass="50625">MMASQASHDERWQKTLSQSKSILAVFVLALFVRATVSAVSLADLRDDPDAYRAIAKTIIQSGVFGLTGPDGEVRSIAFRPPLYPYVLSWTTPDVVPIAVLHVLLGSATAVFIYLATMSFSSDRRVAWFAAVLVIVDPILLQQSTVVMTETMAGAIVSAVLWQIAVAARWGFSLKRSLAIGTLLALAYLCRPTFLVWAALIVLGLAWMAFRAMRRRDQEWPWTPVFAIAGVIGITMAGWMFRNQQVVGHPVWATTHGGYTLLLANNPMYYRHLQSNNSGQAWDPQSFFDAYSHRYQGDPTTEEFWERDWSDAGDALFPPDASEIDDDRLAMSAAKALIRRQPVTFVRSCFSRLWRMWKPLPHVTSQRSAISTLAVGIYFSIFYGMVVVGVWRLRKCEICLHSVLGWAILSMLLTLSAVHAVYWSNVRMRAPAVPGLAIVAAGCIYGRQKDRSIQQ</sequence>
<keyword evidence="4" id="KW-0808">Transferase</keyword>
<dbReference type="OrthoDB" id="231161at2"/>
<feature type="transmembrane region" description="Helical" evidence="8">
    <location>
        <begin position="221"/>
        <end position="240"/>
    </location>
</feature>
<proteinExistence type="predicted"/>
<feature type="transmembrane region" description="Helical" evidence="8">
    <location>
        <begin position="183"/>
        <end position="209"/>
    </location>
</feature>
<keyword evidence="2" id="KW-1003">Cell membrane</keyword>
<evidence type="ECO:0000256" key="8">
    <source>
        <dbReference type="SAM" id="Phobius"/>
    </source>
</evidence>
<dbReference type="GO" id="GO:0016763">
    <property type="term" value="F:pentosyltransferase activity"/>
    <property type="evidence" value="ECO:0007669"/>
    <property type="project" value="TreeGrafter"/>
</dbReference>
<dbReference type="RefSeq" id="WP_146536372.1">
    <property type="nucleotide sequence ID" value="NZ_SJPX01000005.1"/>
</dbReference>
<name>A0A5C6EJW9_9BACT</name>